<dbReference type="NCBIfam" id="TIGR01641">
    <property type="entry name" value="phageSPP1_gp7"/>
    <property type="match status" value="1"/>
</dbReference>
<feature type="domain" description="Phage head morphogenesis" evidence="1">
    <location>
        <begin position="154"/>
        <end position="256"/>
    </location>
</feature>
<dbReference type="Pfam" id="PF04233">
    <property type="entry name" value="Phage_Mu_F"/>
    <property type="match status" value="1"/>
</dbReference>
<name>A0A1H9HPP3_9GAMM</name>
<dbReference type="EMBL" id="FOGC01000005">
    <property type="protein sequence ID" value="SEQ64285.1"/>
    <property type="molecule type" value="Genomic_DNA"/>
</dbReference>
<dbReference type="AlphaFoldDB" id="A0A1H9HPP3"/>
<dbReference type="Proteomes" id="UP000242515">
    <property type="component" value="Unassembled WGS sequence"/>
</dbReference>
<evidence type="ECO:0000313" key="2">
    <source>
        <dbReference type="EMBL" id="SEQ64285.1"/>
    </source>
</evidence>
<dbReference type="InterPro" id="IPR006528">
    <property type="entry name" value="Phage_head_morphogenesis_dom"/>
</dbReference>
<protein>
    <submittedName>
        <fullName evidence="2">Phage putative head morphogenesis protein, SPP1 gp7 family</fullName>
    </submittedName>
</protein>
<organism evidence="2 3">
    <name type="scientific">Rosenbergiella nectarea</name>
    <dbReference type="NCBI Taxonomy" id="988801"/>
    <lineage>
        <taxon>Bacteria</taxon>
        <taxon>Pseudomonadati</taxon>
        <taxon>Pseudomonadota</taxon>
        <taxon>Gammaproteobacteria</taxon>
        <taxon>Enterobacterales</taxon>
        <taxon>Erwiniaceae</taxon>
        <taxon>Rosenbergiella</taxon>
    </lineage>
</organism>
<evidence type="ECO:0000313" key="3">
    <source>
        <dbReference type="Proteomes" id="UP000242515"/>
    </source>
</evidence>
<reference evidence="3" key="1">
    <citation type="submission" date="2016-10" db="EMBL/GenBank/DDBJ databases">
        <authorList>
            <person name="Varghese N."/>
            <person name="Submissions S."/>
        </authorList>
    </citation>
    <scope>NUCLEOTIDE SEQUENCE [LARGE SCALE GENOMIC DNA]</scope>
    <source>
        <strain evidence="3">8N4</strain>
    </source>
</reference>
<gene>
    <name evidence="2" type="ORF">SAMN05216522_1055</name>
</gene>
<dbReference type="STRING" id="988801.SAMN05216522_1055"/>
<keyword evidence="3" id="KW-1185">Reference proteome</keyword>
<dbReference type="OrthoDB" id="6637795at2"/>
<proteinExistence type="predicted"/>
<accession>A0A1H9HPP3</accession>
<sequence>MAKKRVWLHPDGVARDYQREILKATRQLNKEITSAYGDIRFDGWQDDLTGIINALEAFAKRIFNPVIEKLPSFFALTSQFNDRQWRIIVKGGTGVDIPASQAAIIGLTKAPASSGVLGVDAYRAERWLAEMQANWVAQNVALINSISADQLSDMEQIVRRGVMNGSASSVIKKQITDRYSVSESRAKLIAIDQIGKANAALTQQRQKDAGVDGYIWRGVLDQRERQIHIDREGKKYKWDSPPRDGHPGQPIRCRCYAEPDFSNSVFNID</sequence>
<evidence type="ECO:0000259" key="1">
    <source>
        <dbReference type="Pfam" id="PF04233"/>
    </source>
</evidence>
<dbReference type="RefSeq" id="WP_092674814.1">
    <property type="nucleotide sequence ID" value="NZ_FOGC01000005.1"/>
</dbReference>